<evidence type="ECO:0000259" key="13">
    <source>
        <dbReference type="PROSITE" id="PS50109"/>
    </source>
</evidence>
<dbReference type="GO" id="GO:0000155">
    <property type="term" value="F:phosphorelay sensor kinase activity"/>
    <property type="evidence" value="ECO:0007669"/>
    <property type="project" value="InterPro"/>
</dbReference>
<accession>A0A9X4KGD3</accession>
<dbReference type="SMART" id="SM00304">
    <property type="entry name" value="HAMP"/>
    <property type="match status" value="1"/>
</dbReference>
<evidence type="ECO:0000259" key="14">
    <source>
        <dbReference type="PROSITE" id="PS50885"/>
    </source>
</evidence>
<keyword evidence="12" id="KW-1133">Transmembrane helix</keyword>
<evidence type="ECO:0000256" key="1">
    <source>
        <dbReference type="ARBA" id="ARBA00000085"/>
    </source>
</evidence>
<dbReference type="InterPro" id="IPR036890">
    <property type="entry name" value="HATPase_C_sf"/>
</dbReference>
<evidence type="ECO:0000256" key="3">
    <source>
        <dbReference type="ARBA" id="ARBA00012438"/>
    </source>
</evidence>
<dbReference type="EC" id="2.7.13.3" evidence="3"/>
<evidence type="ECO:0000256" key="7">
    <source>
        <dbReference type="ARBA" id="ARBA00022741"/>
    </source>
</evidence>
<evidence type="ECO:0000256" key="11">
    <source>
        <dbReference type="ARBA" id="ARBA00023136"/>
    </source>
</evidence>
<dbReference type="PRINTS" id="PR00344">
    <property type="entry name" value="BCTRLSENSOR"/>
</dbReference>
<evidence type="ECO:0000256" key="5">
    <source>
        <dbReference type="ARBA" id="ARBA00022553"/>
    </source>
</evidence>
<dbReference type="EMBL" id="JAPDHZ010000002">
    <property type="protein sequence ID" value="MDG0791049.1"/>
    <property type="molecule type" value="Genomic_DNA"/>
</dbReference>
<dbReference type="InterPro" id="IPR010559">
    <property type="entry name" value="Sig_transdc_His_kin_internal"/>
</dbReference>
<feature type="domain" description="HAMP" evidence="14">
    <location>
        <begin position="53"/>
        <end position="105"/>
    </location>
</feature>
<dbReference type="GO" id="GO:0005524">
    <property type="term" value="F:ATP binding"/>
    <property type="evidence" value="ECO:0007669"/>
    <property type="project" value="UniProtKB-KW"/>
</dbReference>
<dbReference type="SMART" id="SM00387">
    <property type="entry name" value="HATPase_c"/>
    <property type="match status" value="1"/>
</dbReference>
<keyword evidence="9" id="KW-0067">ATP-binding</keyword>
<keyword evidence="16" id="KW-1185">Reference proteome</keyword>
<keyword evidence="4" id="KW-1003">Cell membrane</keyword>
<dbReference type="Pfam" id="PF06580">
    <property type="entry name" value="His_kinase"/>
    <property type="match status" value="1"/>
</dbReference>
<dbReference type="SUPFAM" id="SSF158472">
    <property type="entry name" value="HAMP domain-like"/>
    <property type="match status" value="1"/>
</dbReference>
<dbReference type="PANTHER" id="PTHR34220">
    <property type="entry name" value="SENSOR HISTIDINE KINASE YPDA"/>
    <property type="match status" value="1"/>
</dbReference>
<feature type="domain" description="Histidine kinase" evidence="13">
    <location>
        <begin position="212"/>
        <end position="319"/>
    </location>
</feature>
<dbReference type="RefSeq" id="WP_277564830.1">
    <property type="nucleotide sequence ID" value="NZ_JAPDHZ010000002.1"/>
</dbReference>
<keyword evidence="8 15" id="KW-0418">Kinase</keyword>
<keyword evidence="11 12" id="KW-0472">Membrane</keyword>
<keyword evidence="5" id="KW-0597">Phosphoprotein</keyword>
<dbReference type="SUPFAM" id="SSF55874">
    <property type="entry name" value="ATPase domain of HSP90 chaperone/DNA topoisomerase II/histidine kinase"/>
    <property type="match status" value="1"/>
</dbReference>
<evidence type="ECO:0000256" key="10">
    <source>
        <dbReference type="ARBA" id="ARBA00023012"/>
    </source>
</evidence>
<evidence type="ECO:0000313" key="16">
    <source>
        <dbReference type="Proteomes" id="UP001153387"/>
    </source>
</evidence>
<sequence length="334" mass="37955">MARSGFSFLDWQFIAAIPYETLTHDVQQVTLLIAVIGGICFLFALLGAAILNRLIAIPIVRMARSMKMVKEGNLDMRIGVRTNDELGLLASGFNTMIARIQDLLQHVKIEQREKREYELALIQSQIKPHFLYNTLDVIYTLSQMDRPKDVQRTTKALADYYRIVLSKGSEQITLEEELNGLRDYLSIQKIRYSDVFDYQIYVDKSLLPCPMLKLTLQPLVENAIYHGLKTKSGFGHLIVRGRREGERMVLTVEDNGTGMSEARIRDALGGVDDKKRPVSYGLRSVHERVRLYFGEMHGVRIESEPGKGTRVTILLPCMLEPDDQSFYPDGGDNP</sequence>
<dbReference type="InterPro" id="IPR003594">
    <property type="entry name" value="HATPase_dom"/>
</dbReference>
<keyword evidence="7" id="KW-0547">Nucleotide-binding</keyword>
<comment type="subcellular location">
    <subcellularLocation>
        <location evidence="2">Cell membrane</location>
        <topology evidence="2">Multi-pass membrane protein</topology>
    </subcellularLocation>
</comment>
<dbReference type="GO" id="GO:0005886">
    <property type="term" value="C:plasma membrane"/>
    <property type="evidence" value="ECO:0007669"/>
    <property type="project" value="UniProtKB-SubCell"/>
</dbReference>
<dbReference type="InterPro" id="IPR003660">
    <property type="entry name" value="HAMP_dom"/>
</dbReference>
<evidence type="ECO:0000256" key="8">
    <source>
        <dbReference type="ARBA" id="ARBA00022777"/>
    </source>
</evidence>
<dbReference type="Proteomes" id="UP001153387">
    <property type="component" value="Unassembled WGS sequence"/>
</dbReference>
<dbReference type="CDD" id="cd06225">
    <property type="entry name" value="HAMP"/>
    <property type="match status" value="1"/>
</dbReference>
<feature type="transmembrane region" description="Helical" evidence="12">
    <location>
        <begin position="31"/>
        <end position="60"/>
    </location>
</feature>
<gene>
    <name evidence="15" type="ORF">OMP38_09350</name>
</gene>
<evidence type="ECO:0000313" key="15">
    <source>
        <dbReference type="EMBL" id="MDG0791049.1"/>
    </source>
</evidence>
<dbReference type="Pfam" id="PF00672">
    <property type="entry name" value="HAMP"/>
    <property type="match status" value="1"/>
</dbReference>
<keyword evidence="12" id="KW-0812">Transmembrane</keyword>
<dbReference type="AlphaFoldDB" id="A0A9X4KGD3"/>
<dbReference type="Pfam" id="PF02518">
    <property type="entry name" value="HATPase_c"/>
    <property type="match status" value="1"/>
</dbReference>
<organism evidence="15 16">
    <name type="scientific">Cohnella ginsengisoli</name>
    <dbReference type="NCBI Taxonomy" id="425004"/>
    <lineage>
        <taxon>Bacteria</taxon>
        <taxon>Bacillati</taxon>
        <taxon>Bacillota</taxon>
        <taxon>Bacilli</taxon>
        <taxon>Bacillales</taxon>
        <taxon>Paenibacillaceae</taxon>
        <taxon>Cohnella</taxon>
    </lineage>
</organism>
<evidence type="ECO:0000256" key="9">
    <source>
        <dbReference type="ARBA" id="ARBA00022840"/>
    </source>
</evidence>
<dbReference type="PROSITE" id="PS50109">
    <property type="entry name" value="HIS_KIN"/>
    <property type="match status" value="1"/>
</dbReference>
<keyword evidence="6" id="KW-0808">Transferase</keyword>
<protein>
    <recommendedName>
        <fullName evidence="3">histidine kinase</fullName>
        <ecNumber evidence="3">2.7.13.3</ecNumber>
    </recommendedName>
</protein>
<evidence type="ECO:0000256" key="12">
    <source>
        <dbReference type="SAM" id="Phobius"/>
    </source>
</evidence>
<dbReference type="Gene3D" id="6.10.340.10">
    <property type="match status" value="1"/>
</dbReference>
<dbReference type="InterPro" id="IPR004358">
    <property type="entry name" value="Sig_transdc_His_kin-like_C"/>
</dbReference>
<comment type="catalytic activity">
    <reaction evidence="1">
        <text>ATP + protein L-histidine = ADP + protein N-phospho-L-histidine.</text>
        <dbReference type="EC" id="2.7.13.3"/>
    </reaction>
</comment>
<evidence type="ECO:0000256" key="2">
    <source>
        <dbReference type="ARBA" id="ARBA00004651"/>
    </source>
</evidence>
<comment type="caution">
    <text evidence="15">The sequence shown here is derived from an EMBL/GenBank/DDBJ whole genome shotgun (WGS) entry which is preliminary data.</text>
</comment>
<evidence type="ECO:0000256" key="4">
    <source>
        <dbReference type="ARBA" id="ARBA00022475"/>
    </source>
</evidence>
<reference evidence="15 16" key="1">
    <citation type="submission" date="2022-10" db="EMBL/GenBank/DDBJ databases">
        <title>Comparative genomic analysis of Cohnella hashimotonis sp. nov., isolated from the International Space Station.</title>
        <authorList>
            <person name="Simpson A."/>
            <person name="Venkateswaran K."/>
        </authorList>
    </citation>
    <scope>NUCLEOTIDE SEQUENCE [LARGE SCALE GENOMIC DNA]</scope>
    <source>
        <strain evidence="15 16">DSM 18997</strain>
    </source>
</reference>
<keyword evidence="10" id="KW-0902">Two-component regulatory system</keyword>
<proteinExistence type="predicted"/>
<dbReference type="PANTHER" id="PTHR34220:SF7">
    <property type="entry name" value="SENSOR HISTIDINE KINASE YPDA"/>
    <property type="match status" value="1"/>
</dbReference>
<dbReference type="InterPro" id="IPR005467">
    <property type="entry name" value="His_kinase_dom"/>
</dbReference>
<evidence type="ECO:0000256" key="6">
    <source>
        <dbReference type="ARBA" id="ARBA00022679"/>
    </source>
</evidence>
<dbReference type="Gene3D" id="3.30.565.10">
    <property type="entry name" value="Histidine kinase-like ATPase, C-terminal domain"/>
    <property type="match status" value="1"/>
</dbReference>
<name>A0A9X4KGD3_9BACL</name>
<dbReference type="PROSITE" id="PS50885">
    <property type="entry name" value="HAMP"/>
    <property type="match status" value="1"/>
</dbReference>
<dbReference type="InterPro" id="IPR050640">
    <property type="entry name" value="Bact_2-comp_sensor_kinase"/>
</dbReference>